<organism evidence="2 3">
    <name type="scientific">Baia soyae</name>
    <dbReference type="NCBI Taxonomy" id="1544746"/>
    <lineage>
        <taxon>Bacteria</taxon>
        <taxon>Bacillati</taxon>
        <taxon>Bacillota</taxon>
        <taxon>Bacilli</taxon>
        <taxon>Bacillales</taxon>
        <taxon>Thermoactinomycetaceae</taxon>
        <taxon>Baia</taxon>
    </lineage>
</organism>
<protein>
    <submittedName>
        <fullName evidence="2">Very-short-patch-repair endonuclease</fullName>
    </submittedName>
</protein>
<keyword evidence="2" id="KW-0540">Nuclease</keyword>
<dbReference type="GO" id="GO:0004519">
    <property type="term" value="F:endonuclease activity"/>
    <property type="evidence" value="ECO:0007669"/>
    <property type="project" value="UniProtKB-KW"/>
</dbReference>
<keyword evidence="3" id="KW-1185">Reference proteome</keyword>
<feature type="domain" description="DUF559" evidence="1">
    <location>
        <begin position="67"/>
        <end position="163"/>
    </location>
</feature>
<dbReference type="RefSeq" id="WP_131849980.1">
    <property type="nucleotide sequence ID" value="NZ_SLXV01000064.1"/>
</dbReference>
<dbReference type="Pfam" id="PF04480">
    <property type="entry name" value="DUF559"/>
    <property type="match status" value="1"/>
</dbReference>
<name>A0A4R2RPW4_9BACL</name>
<evidence type="ECO:0000259" key="1">
    <source>
        <dbReference type="Pfam" id="PF04480"/>
    </source>
</evidence>
<dbReference type="AlphaFoldDB" id="A0A4R2RPW4"/>
<comment type="caution">
    <text evidence="2">The sequence shown here is derived from an EMBL/GenBank/DDBJ whole genome shotgun (WGS) entry which is preliminary data.</text>
</comment>
<sequence length="185" mass="22611">MKRNNESWLVQQFRKWLNKQDRETKHNVVSKIRIGKQIIRWIKLPSLALRFIQEQIKRGYFPLLDKNMFKTESPLERAMYYDLRRVYRKEEIIPQYPIEDFWADFALPQYMLMIELDGVTYHQDKRRDQIRDAIIRKHGWTVMRFPTWLIEKKPGEAIRRVVKFTQRASESQSLDQTERKPNEAL</sequence>
<dbReference type="InterPro" id="IPR007569">
    <property type="entry name" value="DUF559"/>
</dbReference>
<dbReference type="OrthoDB" id="9757917at2"/>
<dbReference type="EMBL" id="SLXV01000064">
    <property type="protein sequence ID" value="TCP61235.1"/>
    <property type="molecule type" value="Genomic_DNA"/>
</dbReference>
<reference evidence="2 3" key="1">
    <citation type="submission" date="2019-03" db="EMBL/GenBank/DDBJ databases">
        <title>Genomic Encyclopedia of Type Strains, Phase IV (KMG-IV): sequencing the most valuable type-strain genomes for metagenomic binning, comparative biology and taxonomic classification.</title>
        <authorList>
            <person name="Goeker M."/>
        </authorList>
    </citation>
    <scope>NUCLEOTIDE SEQUENCE [LARGE SCALE GENOMIC DNA]</scope>
    <source>
        <strain evidence="2 3">DSM 46831</strain>
    </source>
</reference>
<dbReference type="Gene3D" id="3.40.960.10">
    <property type="entry name" value="VSR Endonuclease"/>
    <property type="match status" value="1"/>
</dbReference>
<gene>
    <name evidence="2" type="ORF">EDD57_1641</name>
</gene>
<evidence type="ECO:0000313" key="3">
    <source>
        <dbReference type="Proteomes" id="UP000294746"/>
    </source>
</evidence>
<dbReference type="PANTHER" id="PTHR38590">
    <property type="entry name" value="BLL0828 PROTEIN"/>
    <property type="match status" value="1"/>
</dbReference>
<keyword evidence="2" id="KW-0255">Endonuclease</keyword>
<keyword evidence="2" id="KW-0378">Hydrolase</keyword>
<dbReference type="InterPro" id="IPR011335">
    <property type="entry name" value="Restrct_endonuc-II-like"/>
</dbReference>
<dbReference type="InterPro" id="IPR047216">
    <property type="entry name" value="Endonuclease_DUF559_bact"/>
</dbReference>
<dbReference type="PANTHER" id="PTHR38590:SF1">
    <property type="entry name" value="BLL0828 PROTEIN"/>
    <property type="match status" value="1"/>
</dbReference>
<proteinExistence type="predicted"/>
<evidence type="ECO:0000313" key="2">
    <source>
        <dbReference type="EMBL" id="TCP61235.1"/>
    </source>
</evidence>
<dbReference type="SUPFAM" id="SSF52980">
    <property type="entry name" value="Restriction endonuclease-like"/>
    <property type="match status" value="1"/>
</dbReference>
<accession>A0A4R2RPW4</accession>
<dbReference type="Proteomes" id="UP000294746">
    <property type="component" value="Unassembled WGS sequence"/>
</dbReference>